<protein>
    <submittedName>
        <fullName evidence="9">Selenophosphate synthase</fullName>
    </submittedName>
</protein>
<proteinExistence type="predicted"/>
<dbReference type="Gene3D" id="3.90.650.10">
    <property type="entry name" value="PurM-like C-terminal domain"/>
    <property type="match status" value="1"/>
</dbReference>
<dbReference type="PRINTS" id="PR00368">
    <property type="entry name" value="FADPNR"/>
</dbReference>
<dbReference type="PANTHER" id="PTHR10256:SF0">
    <property type="entry name" value="INACTIVE SELENIDE, WATER DIKINASE-LIKE PROTEIN-RELATED"/>
    <property type="match status" value="1"/>
</dbReference>
<feature type="domain" description="FAD/NAD(P)-binding" evidence="8">
    <location>
        <begin position="10"/>
        <end position="302"/>
    </location>
</feature>
<name>A0A1I0RVL9_9RHOB</name>
<dbReference type="GO" id="GO:0016491">
    <property type="term" value="F:oxidoreductase activity"/>
    <property type="evidence" value="ECO:0007669"/>
    <property type="project" value="InterPro"/>
</dbReference>
<dbReference type="GO" id="GO:0005524">
    <property type="term" value="F:ATP binding"/>
    <property type="evidence" value="ECO:0007669"/>
    <property type="project" value="UniProtKB-KW"/>
</dbReference>
<evidence type="ECO:0000259" key="7">
    <source>
        <dbReference type="Pfam" id="PF02769"/>
    </source>
</evidence>
<dbReference type="CDD" id="cd02195">
    <property type="entry name" value="SelD"/>
    <property type="match status" value="1"/>
</dbReference>
<dbReference type="Proteomes" id="UP000199167">
    <property type="component" value="Unassembled WGS sequence"/>
</dbReference>
<gene>
    <name evidence="9" type="ORF">SAMN04488515_3337</name>
</gene>
<keyword evidence="3" id="KW-0418">Kinase</keyword>
<dbReference type="Gene3D" id="3.50.50.100">
    <property type="match status" value="1"/>
</dbReference>
<evidence type="ECO:0000256" key="1">
    <source>
        <dbReference type="ARBA" id="ARBA00022679"/>
    </source>
</evidence>
<dbReference type="GO" id="GO:0016260">
    <property type="term" value="P:selenocysteine biosynthetic process"/>
    <property type="evidence" value="ECO:0007669"/>
    <property type="project" value="TreeGrafter"/>
</dbReference>
<reference evidence="9 10" key="1">
    <citation type="submission" date="2016-10" db="EMBL/GenBank/DDBJ databases">
        <authorList>
            <person name="de Groot N.N."/>
        </authorList>
    </citation>
    <scope>NUCLEOTIDE SEQUENCE [LARGE SCALE GENOMIC DNA]</scope>
    <source>
        <strain evidence="9 10">DSM 17925</strain>
    </source>
</reference>
<evidence type="ECO:0000259" key="6">
    <source>
        <dbReference type="Pfam" id="PF00586"/>
    </source>
</evidence>
<dbReference type="NCBIfam" id="TIGR03169">
    <property type="entry name" value="Nterm_to_SelD"/>
    <property type="match status" value="1"/>
</dbReference>
<dbReference type="EMBL" id="FOIZ01000002">
    <property type="protein sequence ID" value="SEW45474.1"/>
    <property type="molecule type" value="Genomic_DNA"/>
</dbReference>
<dbReference type="RefSeq" id="WP_089996978.1">
    <property type="nucleotide sequence ID" value="NZ_FOIZ01000002.1"/>
</dbReference>
<dbReference type="InterPro" id="IPR016188">
    <property type="entry name" value="PurM-like_N"/>
</dbReference>
<dbReference type="SUPFAM" id="SSF55326">
    <property type="entry name" value="PurM N-terminal domain-like"/>
    <property type="match status" value="1"/>
</dbReference>
<evidence type="ECO:0000313" key="9">
    <source>
        <dbReference type="EMBL" id="SEW45474.1"/>
    </source>
</evidence>
<dbReference type="NCBIfam" id="TIGR00476">
    <property type="entry name" value="selD"/>
    <property type="match status" value="1"/>
</dbReference>
<dbReference type="Pfam" id="PF02769">
    <property type="entry name" value="AIRS_C"/>
    <property type="match status" value="1"/>
</dbReference>
<dbReference type="InterPro" id="IPR017584">
    <property type="entry name" value="Pyridine_nucleo_diS_OxRdtase_N"/>
</dbReference>
<feature type="domain" description="PurM-like N-terminal" evidence="6">
    <location>
        <begin position="428"/>
        <end position="536"/>
    </location>
</feature>
<accession>A0A1I0RVL9</accession>
<dbReference type="STRING" id="364200.SAMN04488515_3337"/>
<dbReference type="Gene3D" id="3.30.1330.10">
    <property type="entry name" value="PurM-like, N-terminal domain"/>
    <property type="match status" value="1"/>
</dbReference>
<evidence type="ECO:0000256" key="2">
    <source>
        <dbReference type="ARBA" id="ARBA00022741"/>
    </source>
</evidence>
<dbReference type="InterPro" id="IPR004536">
    <property type="entry name" value="SPS/SelD"/>
</dbReference>
<dbReference type="SUPFAM" id="SSF51905">
    <property type="entry name" value="FAD/NAD(P)-binding domain"/>
    <property type="match status" value="2"/>
</dbReference>
<dbReference type="AlphaFoldDB" id="A0A1I0RVL9"/>
<dbReference type="InterPro" id="IPR023753">
    <property type="entry name" value="FAD/NAD-binding_dom"/>
</dbReference>
<evidence type="ECO:0000313" key="10">
    <source>
        <dbReference type="Proteomes" id="UP000199167"/>
    </source>
</evidence>
<evidence type="ECO:0000256" key="3">
    <source>
        <dbReference type="ARBA" id="ARBA00022777"/>
    </source>
</evidence>
<feature type="domain" description="PurM-like C-terminal" evidence="7">
    <location>
        <begin position="547"/>
        <end position="715"/>
    </location>
</feature>
<dbReference type="OrthoDB" id="9767928at2"/>
<keyword evidence="1" id="KW-0808">Transferase</keyword>
<dbReference type="InterPro" id="IPR036676">
    <property type="entry name" value="PurM-like_C_sf"/>
</dbReference>
<organism evidence="9 10">
    <name type="scientific">Cognatiyoonia koreensis</name>
    <dbReference type="NCBI Taxonomy" id="364200"/>
    <lineage>
        <taxon>Bacteria</taxon>
        <taxon>Pseudomonadati</taxon>
        <taxon>Pseudomonadota</taxon>
        <taxon>Alphaproteobacteria</taxon>
        <taxon>Rhodobacterales</taxon>
        <taxon>Paracoccaceae</taxon>
        <taxon>Cognatiyoonia</taxon>
    </lineage>
</organism>
<keyword evidence="10" id="KW-1185">Reference proteome</keyword>
<keyword evidence="4" id="KW-0067">ATP-binding</keyword>
<keyword evidence="2" id="KW-0547">Nucleotide-binding</keyword>
<keyword evidence="5" id="KW-0711">Selenium</keyword>
<dbReference type="InterPro" id="IPR036188">
    <property type="entry name" value="FAD/NAD-bd_sf"/>
</dbReference>
<dbReference type="InterPro" id="IPR036921">
    <property type="entry name" value="PurM-like_N_sf"/>
</dbReference>
<dbReference type="InterPro" id="IPR010918">
    <property type="entry name" value="PurM-like_C_dom"/>
</dbReference>
<evidence type="ECO:0000256" key="5">
    <source>
        <dbReference type="ARBA" id="ARBA00023266"/>
    </source>
</evidence>
<dbReference type="SUPFAM" id="SSF56042">
    <property type="entry name" value="PurM C-terminal domain-like"/>
    <property type="match status" value="1"/>
</dbReference>
<evidence type="ECO:0000256" key="4">
    <source>
        <dbReference type="ARBA" id="ARBA00022840"/>
    </source>
</evidence>
<dbReference type="PANTHER" id="PTHR10256">
    <property type="entry name" value="SELENIDE, WATER DIKINASE"/>
    <property type="match status" value="1"/>
</dbReference>
<dbReference type="Pfam" id="PF07992">
    <property type="entry name" value="Pyr_redox_2"/>
    <property type="match status" value="1"/>
</dbReference>
<dbReference type="GO" id="GO:0005737">
    <property type="term" value="C:cytoplasm"/>
    <property type="evidence" value="ECO:0007669"/>
    <property type="project" value="TreeGrafter"/>
</dbReference>
<dbReference type="GO" id="GO:0004756">
    <property type="term" value="F:selenide, water dikinase activity"/>
    <property type="evidence" value="ECO:0007669"/>
    <property type="project" value="TreeGrafter"/>
</dbReference>
<sequence>MHSRIPLTRDLVLVGGGHTHALILRKWGMNPLPGVRLTVINPGATAPYSGMLPGFVAGHYTRAELDIDLVQLARFAEARIINGAVNGIDLKAKTISVPGRPPISYDVAAIDIGITSEMPKLPGFAEYGVPAKPLGVFASRWDSFRSTASDPHVAVIGGGVAGAELAMAMAHALRARGQTPDIHLLDRGKVLAVLGDTARQKMKSALAANGVTIHEDASAVAVHSDGVECEGGTVVPSDFTVGAAGAKPHDWQSDIGLQMHEGFIWTDAHLQTSDPAIFAVGDCAHFSADPRPKAGVYAVRQAPVHFDNLRAALSGGTLRSYKPQKDYLKLISLGDKKALAEKFGTAMAGGLLWKWKDHIDRKFMNQFENLQMMDQPDLPLTIADGVRDALGDKPMCGGCGAKVGRTALRSALKSLPDHSRDDVVTVTGDDAALLRMGSIGQVISTDHLRSFTNDPVMMARIAAVHALGDIWAMGAKPQAATATIILPRTSPELQQRMLDEIMAAAAEIMGKAGAAIVGGHTSLGDEMTIGFTVTGLCDKPITIAGGKAGNALILTKPLGSGVIMAAEMAGKAAGADVIGALETMCADQAKASEILTEAHAMTDVTGFGLAGHLAGLCEASNAGAVVALGDVPLMQGARALSEDGIKSTLYGDNRSGAGSIFGADGPVADLLFDPQTAGGLLASVPAERSQQILARLKKAGYEDAAIIGHLTEQTGTIKVQ</sequence>
<evidence type="ECO:0000259" key="8">
    <source>
        <dbReference type="Pfam" id="PF07992"/>
    </source>
</evidence>
<dbReference type="Pfam" id="PF00586">
    <property type="entry name" value="AIRS"/>
    <property type="match status" value="1"/>
</dbReference>